<keyword evidence="3" id="KW-1185">Reference proteome</keyword>
<proteinExistence type="predicted"/>
<reference evidence="2 3" key="1">
    <citation type="submission" date="2015-01" db="EMBL/GenBank/DDBJ databases">
        <title>The Genome Sequence of Exophiala xenobiotica CBS118157.</title>
        <authorList>
            <consortium name="The Broad Institute Genomics Platform"/>
            <person name="Cuomo C."/>
            <person name="de Hoog S."/>
            <person name="Gorbushina A."/>
            <person name="Stielow B."/>
            <person name="Teixiera M."/>
            <person name="Abouelleil A."/>
            <person name="Chapman S.B."/>
            <person name="Priest M."/>
            <person name="Young S.K."/>
            <person name="Wortman J."/>
            <person name="Nusbaum C."/>
            <person name="Birren B."/>
        </authorList>
    </citation>
    <scope>NUCLEOTIDE SEQUENCE [LARGE SCALE GENOMIC DNA]</scope>
    <source>
        <strain evidence="2 3">CBS 118157</strain>
    </source>
</reference>
<feature type="region of interest" description="Disordered" evidence="1">
    <location>
        <begin position="1"/>
        <end position="55"/>
    </location>
</feature>
<protein>
    <submittedName>
        <fullName evidence="2">Uncharacterized protein</fullName>
    </submittedName>
</protein>
<dbReference type="Proteomes" id="UP000054342">
    <property type="component" value="Unassembled WGS sequence"/>
</dbReference>
<sequence length="110" mass="12525">MFDSQTSNNRYYSNYHQALQKAYEKPRSSKSTSTSSASATSSASSSRTSSAVSLQPTEHIGEWAHQVHMIQNRKYEWCQGCHPRVSTLQVPSQKVLHQHRIMNQPSHAYE</sequence>
<dbReference type="RefSeq" id="XP_013311473.1">
    <property type="nucleotide sequence ID" value="XM_013456019.1"/>
</dbReference>
<accession>A0A0D2ESV4</accession>
<gene>
    <name evidence="2" type="ORF">PV05_09667</name>
</gene>
<evidence type="ECO:0000313" key="2">
    <source>
        <dbReference type="EMBL" id="KIW50889.1"/>
    </source>
</evidence>
<dbReference type="HOGENOM" id="CLU_2307607_0_0_1"/>
<evidence type="ECO:0000313" key="3">
    <source>
        <dbReference type="Proteomes" id="UP000054342"/>
    </source>
</evidence>
<evidence type="ECO:0000256" key="1">
    <source>
        <dbReference type="SAM" id="MobiDB-lite"/>
    </source>
</evidence>
<organism evidence="2 3">
    <name type="scientific">Exophiala xenobiotica</name>
    <dbReference type="NCBI Taxonomy" id="348802"/>
    <lineage>
        <taxon>Eukaryota</taxon>
        <taxon>Fungi</taxon>
        <taxon>Dikarya</taxon>
        <taxon>Ascomycota</taxon>
        <taxon>Pezizomycotina</taxon>
        <taxon>Eurotiomycetes</taxon>
        <taxon>Chaetothyriomycetidae</taxon>
        <taxon>Chaetothyriales</taxon>
        <taxon>Herpotrichiellaceae</taxon>
        <taxon>Exophiala</taxon>
    </lineage>
</organism>
<feature type="compositionally biased region" description="Polar residues" evidence="1">
    <location>
        <begin position="1"/>
        <end position="17"/>
    </location>
</feature>
<dbReference type="EMBL" id="KN847322">
    <property type="protein sequence ID" value="KIW50889.1"/>
    <property type="molecule type" value="Genomic_DNA"/>
</dbReference>
<dbReference type="OrthoDB" id="4148366at2759"/>
<name>A0A0D2ESV4_9EURO</name>
<feature type="compositionally biased region" description="Low complexity" evidence="1">
    <location>
        <begin position="29"/>
        <end position="53"/>
    </location>
</feature>
<dbReference type="GeneID" id="25331575"/>
<dbReference type="AlphaFoldDB" id="A0A0D2ESV4"/>